<feature type="domain" description="WYL" evidence="1">
    <location>
        <begin position="151"/>
        <end position="218"/>
    </location>
</feature>
<dbReference type="Pfam" id="PF25583">
    <property type="entry name" value="WCX"/>
    <property type="match status" value="1"/>
</dbReference>
<evidence type="ECO:0000313" key="4">
    <source>
        <dbReference type="EMBL" id="TRW46819.1"/>
    </source>
</evidence>
<dbReference type="InterPro" id="IPR026881">
    <property type="entry name" value="WYL_dom"/>
</dbReference>
<feature type="domain" description="PafC HTH" evidence="2">
    <location>
        <begin position="7"/>
        <end position="126"/>
    </location>
</feature>
<dbReference type="RefSeq" id="WP_143417177.1">
    <property type="nucleotide sequence ID" value="NZ_VJXR01000006.1"/>
</dbReference>
<organism evidence="4 5">
    <name type="scientific">Georgenia yuyongxinii</name>
    <dbReference type="NCBI Taxonomy" id="2589797"/>
    <lineage>
        <taxon>Bacteria</taxon>
        <taxon>Bacillati</taxon>
        <taxon>Actinomycetota</taxon>
        <taxon>Actinomycetes</taxon>
        <taxon>Micrococcales</taxon>
        <taxon>Bogoriellaceae</taxon>
        <taxon>Georgenia</taxon>
    </lineage>
</organism>
<dbReference type="EMBL" id="VJXR01000006">
    <property type="protein sequence ID" value="TRW46819.1"/>
    <property type="molecule type" value="Genomic_DNA"/>
</dbReference>
<name>A0A552WW60_9MICO</name>
<reference evidence="4 5" key="1">
    <citation type="submission" date="2019-07" db="EMBL/GenBank/DDBJ databases">
        <title>Georgenia wutianyii sp. nov. and Georgenia *** sp. nov. isolated from plateau pika (Ochotona curzoniae) in the Qinghai-Tibet plateau of China.</title>
        <authorList>
            <person name="Tian Z."/>
        </authorList>
    </citation>
    <scope>NUCLEOTIDE SEQUENCE [LARGE SCALE GENOMIC DNA]</scope>
    <source>
        <strain evidence="4 5">Z446</strain>
    </source>
</reference>
<dbReference type="AlphaFoldDB" id="A0A552WW60"/>
<evidence type="ECO:0000259" key="1">
    <source>
        <dbReference type="Pfam" id="PF13280"/>
    </source>
</evidence>
<evidence type="ECO:0000313" key="5">
    <source>
        <dbReference type="Proteomes" id="UP000318693"/>
    </source>
</evidence>
<dbReference type="Proteomes" id="UP000318693">
    <property type="component" value="Unassembled WGS sequence"/>
</dbReference>
<evidence type="ECO:0000259" key="2">
    <source>
        <dbReference type="Pfam" id="PF19187"/>
    </source>
</evidence>
<dbReference type="PIRSF" id="PIRSF016838">
    <property type="entry name" value="PafC"/>
    <property type="match status" value="1"/>
</dbReference>
<dbReference type="PANTHER" id="PTHR34580:SF1">
    <property type="entry name" value="PROTEIN PAFC"/>
    <property type="match status" value="1"/>
</dbReference>
<dbReference type="InterPro" id="IPR043839">
    <property type="entry name" value="PafC_HTH"/>
</dbReference>
<gene>
    <name evidence="4" type="ORF">FJ693_03640</name>
</gene>
<dbReference type="Pfam" id="PF19187">
    <property type="entry name" value="HTH_PafC"/>
    <property type="match status" value="1"/>
</dbReference>
<dbReference type="PANTHER" id="PTHR34580">
    <property type="match status" value="1"/>
</dbReference>
<accession>A0A552WW60</accession>
<dbReference type="Pfam" id="PF13280">
    <property type="entry name" value="WYL"/>
    <property type="match status" value="1"/>
</dbReference>
<sequence>MAETTADRVTRLLALVTYLHDHPGVPVPDVAAHFGTTEAQVLADVNLLWVAGTPGYFPDDLIDFSAEAMDHGELTLTDARGMDRPLRLSPAEALSLLVALRSLRELVASGVAASPDALESAIAKLAEATGDAASQAAAVQVRVSAEVPVDTLTAVRRSLAERRRLRLRYVSAADVVTDREVDPVELRSDGASWSLRAWCHRAEGPRTFRLDRILDVDVLTTPAADHPDLIEPQPWEEGRELTLELTSQARWVAEHTPVEEVEDLPDGALRVRLRAGDAAWLSNLLLSLGPAVRSVRPPEAAHDAAVRARAALAAYEHLS</sequence>
<dbReference type="InterPro" id="IPR057727">
    <property type="entry name" value="WCX_dom"/>
</dbReference>
<dbReference type="InterPro" id="IPR051534">
    <property type="entry name" value="CBASS_pafABC_assoc_protein"/>
</dbReference>
<dbReference type="PROSITE" id="PS52050">
    <property type="entry name" value="WYL"/>
    <property type="match status" value="1"/>
</dbReference>
<dbReference type="InterPro" id="IPR028349">
    <property type="entry name" value="PafC-like"/>
</dbReference>
<proteinExistence type="predicted"/>
<feature type="domain" description="WCX" evidence="3">
    <location>
        <begin position="240"/>
        <end position="312"/>
    </location>
</feature>
<protein>
    <submittedName>
        <fullName evidence="4">WYL domain-containing protein</fullName>
    </submittedName>
</protein>
<evidence type="ECO:0000259" key="3">
    <source>
        <dbReference type="Pfam" id="PF25583"/>
    </source>
</evidence>
<keyword evidence="5" id="KW-1185">Reference proteome</keyword>
<comment type="caution">
    <text evidence="4">The sequence shown here is derived from an EMBL/GenBank/DDBJ whole genome shotgun (WGS) entry which is preliminary data.</text>
</comment>